<evidence type="ECO:0000313" key="1">
    <source>
        <dbReference type="EMBL" id="ACN66789.1"/>
    </source>
</evidence>
<accession>C0LLI3</accession>
<name>C0LLI3_SERIN</name>
<dbReference type="AlphaFoldDB" id="C0LLI3"/>
<sequence>MRLALFEYKVLIYTLVKHLVFEDTGAKIMTRFGATLAPRVVGQEADGIKLPVKISLA</sequence>
<reference evidence="1" key="1">
    <citation type="submission" date="2009-02" db="EMBL/GenBank/DDBJ databases">
        <title>Cloning of salt stress related cytochrome P450-like protein from Piriformospora indica.</title>
        <authorList>
            <person name="Gahlot S."/>
            <person name="Joshi A."/>
            <person name="Tuteja N."/>
        </authorList>
    </citation>
    <scope>NUCLEOTIDE SEQUENCE</scope>
</reference>
<dbReference type="EMBL" id="FJ716809">
    <property type="protein sequence ID" value="ACN66789.1"/>
    <property type="molecule type" value="mRNA"/>
</dbReference>
<protein>
    <submittedName>
        <fullName evidence="1">Cytochrome P459</fullName>
    </submittedName>
</protein>
<proteinExistence type="evidence at transcript level"/>
<organism evidence="1">
    <name type="scientific">Serendipita indica</name>
    <name type="common">Root endophyte fungus</name>
    <name type="synonym">Piriformospora indica</name>
    <dbReference type="NCBI Taxonomy" id="65672"/>
    <lineage>
        <taxon>Eukaryota</taxon>
        <taxon>Fungi</taxon>
        <taxon>Dikarya</taxon>
        <taxon>Basidiomycota</taxon>
        <taxon>Agaricomycotina</taxon>
        <taxon>Agaricomycetes</taxon>
        <taxon>Sebacinales</taxon>
        <taxon>Serendipitaceae</taxon>
        <taxon>Serendipita</taxon>
    </lineage>
</organism>